<keyword evidence="3" id="KW-1185">Reference proteome</keyword>
<feature type="region of interest" description="Disordered" evidence="1">
    <location>
        <begin position="1"/>
        <end position="21"/>
    </location>
</feature>
<reference evidence="2 3" key="1">
    <citation type="submission" date="2017-08" db="EMBL/GenBank/DDBJ databases">
        <title>Genome sequence of Streptomyces albireticuli NRRL B-1670.</title>
        <authorList>
            <person name="Graham D.E."/>
            <person name="Mahan K.M."/>
            <person name="Klingeman D.M."/>
            <person name="Hettich R.L."/>
            <person name="Parry R.J."/>
            <person name="Spain J.C."/>
        </authorList>
    </citation>
    <scope>NUCLEOTIDE SEQUENCE [LARGE SCALE GENOMIC DNA]</scope>
    <source>
        <strain evidence="2 3">NRRL B-1670</strain>
    </source>
</reference>
<dbReference type="AlphaFoldDB" id="A0A2A2D2E2"/>
<comment type="caution">
    <text evidence="2">The sequence shown here is derived from an EMBL/GenBank/DDBJ whole genome shotgun (WGS) entry which is preliminary data.</text>
</comment>
<protein>
    <submittedName>
        <fullName evidence="2">Uncharacterized protein</fullName>
    </submittedName>
</protein>
<name>A0A2A2D2E2_9ACTN</name>
<proteinExistence type="predicted"/>
<accession>A0A2A2D2E2</accession>
<gene>
    <name evidence="2" type="ORF">CK936_29135</name>
</gene>
<evidence type="ECO:0000313" key="3">
    <source>
        <dbReference type="Proteomes" id="UP000218944"/>
    </source>
</evidence>
<sequence>MDATNTAADFRPTHVVPPDGLPTWSSPDGAVPTEPLDPLLPVRLLDRLGDWGRVLCSNGWAAWVDGRLLVPLPQGPPAASTPLARTAEARGLLTRVEQTLGRYRRAAEELAAGRVDGETFRRTTHGLRIGVVVDGESVWLYDAERDGWLYYDGTAATAFAAPGAPSGSEG</sequence>
<dbReference type="Proteomes" id="UP000218944">
    <property type="component" value="Unassembled WGS sequence"/>
</dbReference>
<dbReference type="EMBL" id="NSJV01000559">
    <property type="protein sequence ID" value="PAU45500.1"/>
    <property type="molecule type" value="Genomic_DNA"/>
</dbReference>
<dbReference type="RefSeq" id="WP_095583939.1">
    <property type="nucleotide sequence ID" value="NZ_JAJQQS010000014.1"/>
</dbReference>
<organism evidence="2 3">
    <name type="scientific">Streptomyces albireticuli</name>
    <dbReference type="NCBI Taxonomy" id="1940"/>
    <lineage>
        <taxon>Bacteria</taxon>
        <taxon>Bacillati</taxon>
        <taxon>Actinomycetota</taxon>
        <taxon>Actinomycetes</taxon>
        <taxon>Kitasatosporales</taxon>
        <taxon>Streptomycetaceae</taxon>
        <taxon>Streptomyces</taxon>
    </lineage>
</organism>
<evidence type="ECO:0000313" key="2">
    <source>
        <dbReference type="EMBL" id="PAU45500.1"/>
    </source>
</evidence>
<evidence type="ECO:0000256" key="1">
    <source>
        <dbReference type="SAM" id="MobiDB-lite"/>
    </source>
</evidence>